<keyword evidence="5 7" id="KW-0472">Membrane</keyword>
<dbReference type="GO" id="GO:0004930">
    <property type="term" value="F:G protein-coupled receptor activity"/>
    <property type="evidence" value="ECO:0007669"/>
    <property type="project" value="InterPro"/>
</dbReference>
<evidence type="ECO:0000256" key="5">
    <source>
        <dbReference type="ARBA" id="ARBA00023136"/>
    </source>
</evidence>
<protein>
    <submittedName>
        <fullName evidence="10 11">G-protein coupled receptors family 1 profile domain-containing protein</fullName>
    </submittedName>
</protein>
<organism evidence="9 11">
    <name type="scientific">Panagrolaimus davidi</name>
    <dbReference type="NCBI Taxonomy" id="227884"/>
    <lineage>
        <taxon>Eukaryota</taxon>
        <taxon>Metazoa</taxon>
        <taxon>Ecdysozoa</taxon>
        <taxon>Nematoda</taxon>
        <taxon>Chromadorea</taxon>
        <taxon>Rhabditida</taxon>
        <taxon>Tylenchina</taxon>
        <taxon>Panagrolaimomorpha</taxon>
        <taxon>Panagrolaimoidea</taxon>
        <taxon>Panagrolaimidae</taxon>
        <taxon>Panagrolaimus</taxon>
    </lineage>
</organism>
<evidence type="ECO:0000256" key="2">
    <source>
        <dbReference type="ARBA" id="ARBA00022475"/>
    </source>
</evidence>
<feature type="transmembrane region" description="Helical" evidence="7">
    <location>
        <begin position="42"/>
        <end position="61"/>
    </location>
</feature>
<keyword evidence="3 7" id="KW-0812">Transmembrane</keyword>
<evidence type="ECO:0000313" key="9">
    <source>
        <dbReference type="Proteomes" id="UP000887578"/>
    </source>
</evidence>
<keyword evidence="6" id="KW-0675">Receptor</keyword>
<dbReference type="PROSITE" id="PS50262">
    <property type="entry name" value="G_PROTEIN_RECEP_F1_2"/>
    <property type="match status" value="1"/>
</dbReference>
<dbReference type="InterPro" id="IPR000276">
    <property type="entry name" value="GPCR_Rhodpsn"/>
</dbReference>
<evidence type="ECO:0000256" key="1">
    <source>
        <dbReference type="ARBA" id="ARBA00004651"/>
    </source>
</evidence>
<keyword evidence="4 7" id="KW-1133">Transmembrane helix</keyword>
<feature type="transmembrane region" description="Helical" evidence="7">
    <location>
        <begin position="202"/>
        <end position="224"/>
    </location>
</feature>
<evidence type="ECO:0000256" key="6">
    <source>
        <dbReference type="ARBA" id="ARBA00023170"/>
    </source>
</evidence>
<keyword evidence="9" id="KW-1185">Reference proteome</keyword>
<evidence type="ECO:0000256" key="3">
    <source>
        <dbReference type="ARBA" id="ARBA00022692"/>
    </source>
</evidence>
<dbReference type="WBParaSite" id="PDA_v2.g826.t1">
    <property type="protein sequence ID" value="PDA_v2.g826.t1"/>
    <property type="gene ID" value="PDA_v2.g826"/>
</dbReference>
<dbReference type="GO" id="GO:0005886">
    <property type="term" value="C:plasma membrane"/>
    <property type="evidence" value="ECO:0007669"/>
    <property type="project" value="UniProtKB-SubCell"/>
</dbReference>
<proteinExistence type="predicted"/>
<evidence type="ECO:0000313" key="11">
    <source>
        <dbReference type="WBParaSite" id="PDA_v2.g826.t1"/>
    </source>
</evidence>
<dbReference type="Proteomes" id="UP000887578">
    <property type="component" value="Unplaced"/>
</dbReference>
<dbReference type="WBParaSite" id="PDA_v2.g21098.t1">
    <property type="protein sequence ID" value="PDA_v2.g21098.t1"/>
    <property type="gene ID" value="PDA_v2.g21098"/>
</dbReference>
<accession>A0A914R1C9</accession>
<dbReference type="SUPFAM" id="SSF81321">
    <property type="entry name" value="Family A G protein-coupled receptor-like"/>
    <property type="match status" value="1"/>
</dbReference>
<feature type="transmembrane region" description="Helical" evidence="7">
    <location>
        <begin position="236"/>
        <end position="254"/>
    </location>
</feature>
<sequence length="260" mass="30403">MSFAIVSIAIDRVRTVYRLMHIEKCGKVPGNSASQLVFVKRLIIATYIASAILSLPQFFAWKVIKGENFSQCTTIWHFERANNYQRNPNDTEMEVYPLERFYSFFHLLTVFWIPFLMLFFGYLYIVVYLFWYSLRPYSVSTGSPRLIKHSCEMDSNENLSIWNNTSPVSQLPRASIKSESLGTVPAWRIEMRSKMFHTSVQVITAYLICWMPYNILALAIFFHTEVQILISTHAEVLRIFIIFNTVINPFIYGFKLDCFC</sequence>
<comment type="subcellular location">
    <subcellularLocation>
        <location evidence="1">Cell membrane</location>
        <topology evidence="1">Multi-pass membrane protein</topology>
    </subcellularLocation>
</comment>
<dbReference type="Pfam" id="PF00001">
    <property type="entry name" value="7tm_1"/>
    <property type="match status" value="1"/>
</dbReference>
<name>A0A914R1C9_9BILA</name>
<evidence type="ECO:0000313" key="10">
    <source>
        <dbReference type="WBParaSite" id="PDA_v2.g21098.t1"/>
    </source>
</evidence>
<keyword evidence="2" id="KW-1003">Cell membrane</keyword>
<dbReference type="PRINTS" id="PR00237">
    <property type="entry name" value="GPCRRHODOPSN"/>
</dbReference>
<dbReference type="InterPro" id="IPR017452">
    <property type="entry name" value="GPCR_Rhodpsn_7TM"/>
</dbReference>
<reference evidence="10 11" key="1">
    <citation type="submission" date="2022-11" db="UniProtKB">
        <authorList>
            <consortium name="WormBaseParasite"/>
        </authorList>
    </citation>
    <scope>IDENTIFICATION</scope>
</reference>
<feature type="domain" description="G-protein coupled receptors family 1 profile" evidence="8">
    <location>
        <begin position="1"/>
        <end position="252"/>
    </location>
</feature>
<dbReference type="AlphaFoldDB" id="A0A914R1C9"/>
<evidence type="ECO:0000256" key="4">
    <source>
        <dbReference type="ARBA" id="ARBA00022989"/>
    </source>
</evidence>
<dbReference type="Gene3D" id="1.20.1070.10">
    <property type="entry name" value="Rhodopsin 7-helix transmembrane proteins"/>
    <property type="match status" value="1"/>
</dbReference>
<evidence type="ECO:0000259" key="8">
    <source>
        <dbReference type="PROSITE" id="PS50262"/>
    </source>
</evidence>
<evidence type="ECO:0000256" key="7">
    <source>
        <dbReference type="SAM" id="Phobius"/>
    </source>
</evidence>
<dbReference type="PANTHER" id="PTHR24241">
    <property type="entry name" value="NEUROPEPTIDE RECEPTOR-RELATED G-PROTEIN COUPLED RECEPTOR"/>
    <property type="match status" value="1"/>
</dbReference>
<feature type="transmembrane region" description="Helical" evidence="7">
    <location>
        <begin position="104"/>
        <end position="131"/>
    </location>
</feature>